<gene>
    <name evidence="5" type="ORF">CA982_15280</name>
</gene>
<dbReference type="Gene3D" id="3.40.109.10">
    <property type="entry name" value="NADH Oxidase"/>
    <property type="match status" value="1"/>
</dbReference>
<evidence type="ECO:0000256" key="2">
    <source>
        <dbReference type="ARBA" id="ARBA00022643"/>
    </source>
</evidence>
<reference evidence="5 6" key="1">
    <citation type="submission" date="2017-05" db="EMBL/GenBank/DDBJ databases">
        <title>Biotechnological potential of actinobacteria isolated from South African environments.</title>
        <authorList>
            <person name="Le Roes-Hill M."/>
            <person name="Prins A."/>
            <person name="Durrell K.A."/>
        </authorList>
    </citation>
    <scope>NUCLEOTIDE SEQUENCE [LARGE SCALE GENOMIC DNA]</scope>
    <source>
        <strain evidence="5">BS2</strain>
    </source>
</reference>
<keyword evidence="1" id="KW-0285">Flavoprotein</keyword>
<dbReference type="GO" id="GO:0016491">
    <property type="term" value="F:oxidoreductase activity"/>
    <property type="evidence" value="ECO:0007669"/>
    <property type="project" value="UniProtKB-KW"/>
</dbReference>
<proteinExistence type="predicted"/>
<name>A0A243Q9G2_9ACTN</name>
<keyword evidence="2" id="KW-0288">FMN</keyword>
<dbReference type="InterPro" id="IPR050627">
    <property type="entry name" value="Nitroreductase/BluB"/>
</dbReference>
<sequence length="348" mass="38872">MRRSVLRGREAERIPLNSTKNRLKSRIAELPGARSTRDEFEMLRGYVADWRRYRRFSGRAALDEHSTCARVVMDSHRIEKGLALSQPRPWFGREVLERLAASVEELPDNRDSHVVHAKSMALGAVDDYFDYFDAELGPAPEWADDVRKRFALFLGLDAREGGIKQLSLPGGQLAAGFDEFVASRESVRSYTDDMVPLAEIEAAALLASTSPSVCNRQGSMCRIVPRGVEADRILKHQNGNKGFGNEASHVLLVTHDLRTMLSPGERNQAYVDGGLYAMTLLYALHARGIGACCLNWSATKSQDRGLRREIDLPEHELVIMMIAVGHPAEDARVTVSPLRSERHRVGIR</sequence>
<dbReference type="STRING" id="417102.CA982_15280"/>
<accession>A0A243Q9G2</accession>
<evidence type="ECO:0000313" key="6">
    <source>
        <dbReference type="Proteomes" id="UP000194632"/>
    </source>
</evidence>
<dbReference type="AlphaFoldDB" id="A0A243Q9G2"/>
<evidence type="ECO:0000256" key="1">
    <source>
        <dbReference type="ARBA" id="ARBA00022630"/>
    </source>
</evidence>
<evidence type="ECO:0000256" key="3">
    <source>
        <dbReference type="ARBA" id="ARBA00023002"/>
    </source>
</evidence>
<evidence type="ECO:0000259" key="4">
    <source>
        <dbReference type="Pfam" id="PF00881"/>
    </source>
</evidence>
<keyword evidence="6" id="KW-1185">Reference proteome</keyword>
<dbReference type="InterPro" id="IPR000415">
    <property type="entry name" value="Nitroreductase-like"/>
</dbReference>
<dbReference type="InterPro" id="IPR029479">
    <property type="entry name" value="Nitroreductase"/>
</dbReference>
<organism evidence="5 6">
    <name type="scientific">Gordonia lacunae</name>
    <dbReference type="NCBI Taxonomy" id="417102"/>
    <lineage>
        <taxon>Bacteria</taxon>
        <taxon>Bacillati</taxon>
        <taxon>Actinomycetota</taxon>
        <taxon>Actinomycetes</taxon>
        <taxon>Mycobacteriales</taxon>
        <taxon>Gordoniaceae</taxon>
        <taxon>Gordonia</taxon>
    </lineage>
</organism>
<protein>
    <recommendedName>
        <fullName evidence="4">Nitroreductase domain-containing protein</fullName>
    </recommendedName>
</protein>
<dbReference type="Pfam" id="PF00881">
    <property type="entry name" value="Nitroreductase"/>
    <property type="match status" value="1"/>
</dbReference>
<dbReference type="Proteomes" id="UP000194632">
    <property type="component" value="Unassembled WGS sequence"/>
</dbReference>
<evidence type="ECO:0000313" key="5">
    <source>
        <dbReference type="EMBL" id="OUC77808.1"/>
    </source>
</evidence>
<feature type="domain" description="Nitroreductase" evidence="4">
    <location>
        <begin position="235"/>
        <end position="326"/>
    </location>
</feature>
<comment type="caution">
    <text evidence="5">The sequence shown here is derived from an EMBL/GenBank/DDBJ whole genome shotgun (WGS) entry which is preliminary data.</text>
</comment>
<dbReference type="SUPFAM" id="SSF55469">
    <property type="entry name" value="FMN-dependent nitroreductase-like"/>
    <property type="match status" value="1"/>
</dbReference>
<dbReference type="EMBL" id="NGFO01000017">
    <property type="protein sequence ID" value="OUC77808.1"/>
    <property type="molecule type" value="Genomic_DNA"/>
</dbReference>
<dbReference type="PANTHER" id="PTHR23026">
    <property type="entry name" value="NADPH NITROREDUCTASE"/>
    <property type="match status" value="1"/>
</dbReference>
<keyword evidence="3" id="KW-0560">Oxidoreductase</keyword>
<dbReference type="PANTHER" id="PTHR23026:SF90">
    <property type="entry name" value="IODOTYROSINE DEIODINASE 1"/>
    <property type="match status" value="1"/>
</dbReference>